<proteinExistence type="predicted"/>
<organism evidence="3 4">
    <name type="scientific">Ilex paraguariensis</name>
    <name type="common">yerba mate</name>
    <dbReference type="NCBI Taxonomy" id="185542"/>
    <lineage>
        <taxon>Eukaryota</taxon>
        <taxon>Viridiplantae</taxon>
        <taxon>Streptophyta</taxon>
        <taxon>Embryophyta</taxon>
        <taxon>Tracheophyta</taxon>
        <taxon>Spermatophyta</taxon>
        <taxon>Magnoliopsida</taxon>
        <taxon>eudicotyledons</taxon>
        <taxon>Gunneridae</taxon>
        <taxon>Pentapetalae</taxon>
        <taxon>asterids</taxon>
        <taxon>campanulids</taxon>
        <taxon>Aquifoliales</taxon>
        <taxon>Aquifoliaceae</taxon>
        <taxon>Ilex</taxon>
    </lineage>
</organism>
<dbReference type="Proteomes" id="UP001642360">
    <property type="component" value="Unassembled WGS sequence"/>
</dbReference>
<dbReference type="EMBL" id="CAUOFW020004813">
    <property type="protein sequence ID" value="CAK9167340.1"/>
    <property type="molecule type" value="Genomic_DNA"/>
</dbReference>
<sequence>KKDEENFMAIVGSYDSSPLLGRETSSVDVDSSPTTKVDDLDVEVCSSEDEAQSIKDLQDAYNQLYEKCLQQKKKMLSLSTRLKTREDDKRTVHVDLVTPKVHICGLEEENKSLLHKLSFL</sequence>
<comment type="caution">
    <text evidence="3">The sequence shown here is derived from an EMBL/GenBank/DDBJ whole genome shotgun (WGS) entry which is preliminary data.</text>
</comment>
<protein>
    <submittedName>
        <fullName evidence="3">Uncharacterized protein</fullName>
    </submittedName>
</protein>
<evidence type="ECO:0000313" key="3">
    <source>
        <dbReference type="EMBL" id="CAK9172933.1"/>
    </source>
</evidence>
<name>A0ABC8TXX8_9AQUA</name>
<keyword evidence="4" id="KW-1185">Reference proteome</keyword>
<accession>A0ABC8TXX8</accession>
<dbReference type="AlphaFoldDB" id="A0ABC8TXX8"/>
<gene>
    <name evidence="1" type="ORF">ILEXP_LOCUS14474</name>
    <name evidence="2" type="ORF">ILEXP_LOCUS36605</name>
    <name evidence="3" type="ORF">ILEXP_LOCUS42628</name>
</gene>
<evidence type="ECO:0000313" key="4">
    <source>
        <dbReference type="Proteomes" id="UP001642360"/>
    </source>
</evidence>
<evidence type="ECO:0000313" key="2">
    <source>
        <dbReference type="EMBL" id="CAK9167340.1"/>
    </source>
</evidence>
<evidence type="ECO:0000313" key="1">
    <source>
        <dbReference type="EMBL" id="CAK9146621.1"/>
    </source>
</evidence>
<dbReference type="EMBL" id="CAUOFW020001600">
    <property type="protein sequence ID" value="CAK9146621.1"/>
    <property type="molecule type" value="Genomic_DNA"/>
</dbReference>
<feature type="non-terminal residue" evidence="3">
    <location>
        <position position="1"/>
    </location>
</feature>
<dbReference type="EMBL" id="CAUOFW020006109">
    <property type="protein sequence ID" value="CAK9172933.1"/>
    <property type="molecule type" value="Genomic_DNA"/>
</dbReference>
<reference evidence="3 4" key="1">
    <citation type="submission" date="2024-02" db="EMBL/GenBank/DDBJ databases">
        <authorList>
            <person name="Vignale AGUSTIN F."/>
            <person name="Sosa J E."/>
            <person name="Modenutti C."/>
        </authorList>
    </citation>
    <scope>NUCLEOTIDE SEQUENCE [LARGE SCALE GENOMIC DNA]</scope>
</reference>